<proteinExistence type="predicted"/>
<dbReference type="OrthoDB" id="1323375at2"/>
<evidence type="ECO:0000313" key="2">
    <source>
        <dbReference type="EMBL" id="ATA86089.1"/>
    </source>
</evidence>
<accession>A0A250FLQ7</accession>
<evidence type="ECO:0000256" key="1">
    <source>
        <dbReference type="SAM" id="MobiDB-lite"/>
    </source>
</evidence>
<name>A0A250FLQ7_9FLAO</name>
<dbReference type="GeneID" id="84807398"/>
<dbReference type="Proteomes" id="UP000217250">
    <property type="component" value="Chromosome"/>
</dbReference>
<reference evidence="3" key="1">
    <citation type="submission" date="2017-06" db="EMBL/GenBank/DDBJ databases">
        <title>Capnocytophaga spp. assemblies.</title>
        <authorList>
            <person name="Gulvik C.A."/>
        </authorList>
    </citation>
    <scope>NUCLEOTIDE SEQUENCE [LARGE SCALE GENOMIC DNA]</scope>
    <source>
        <strain evidence="3">H1496</strain>
    </source>
</reference>
<feature type="region of interest" description="Disordered" evidence="1">
    <location>
        <begin position="26"/>
        <end position="56"/>
    </location>
</feature>
<feature type="compositionally biased region" description="Polar residues" evidence="1">
    <location>
        <begin position="45"/>
        <end position="56"/>
    </location>
</feature>
<gene>
    <name evidence="2" type="ORF">CGC50_02330</name>
</gene>
<sequence>MKLFLMISSLLLTYIGYGQGELQRAKDKLSSPPMSTSSESKEVHTYSTYEDSPQNNSSWDDISFWPAFLDLTLVLGYNLMVESSYEKSGRMRHAELSPYPYYKDKGDYTYDKHSIEDFSLFRTVLSNELFVSEHLFQNHLEAKIRFASRFGAKLSYRHFWEKWRGYPTEHLDALSLTAQYYRIRTEHVSLAWGVGASYVGNQVRQWGFALTSDGEVFIRKPFSLAYALQFTTFDYSDMFSVSVGGNYYYKNYYMGVKYQYHNIASAKFSGMLLSVGMSF</sequence>
<dbReference type="EMBL" id="CP022386">
    <property type="protein sequence ID" value="ATA86089.1"/>
    <property type="molecule type" value="Genomic_DNA"/>
</dbReference>
<dbReference type="KEGG" id="cgh:CGC50_02330"/>
<dbReference type="RefSeq" id="WP_095909517.1">
    <property type="nucleotide sequence ID" value="NZ_CAUVLU010000010.1"/>
</dbReference>
<protein>
    <submittedName>
        <fullName evidence="2">Uncharacterized protein</fullName>
    </submittedName>
</protein>
<organism evidence="2 3">
    <name type="scientific">Capnocytophaga gingivalis</name>
    <dbReference type="NCBI Taxonomy" id="1017"/>
    <lineage>
        <taxon>Bacteria</taxon>
        <taxon>Pseudomonadati</taxon>
        <taxon>Bacteroidota</taxon>
        <taxon>Flavobacteriia</taxon>
        <taxon>Flavobacteriales</taxon>
        <taxon>Flavobacteriaceae</taxon>
        <taxon>Capnocytophaga</taxon>
    </lineage>
</organism>
<evidence type="ECO:0000313" key="3">
    <source>
        <dbReference type="Proteomes" id="UP000217250"/>
    </source>
</evidence>
<dbReference type="AlphaFoldDB" id="A0A250FLQ7"/>